<dbReference type="CDD" id="cd04301">
    <property type="entry name" value="NAT_SF"/>
    <property type="match status" value="1"/>
</dbReference>
<dbReference type="PANTHER" id="PTHR43617">
    <property type="entry name" value="L-AMINO ACID N-ACETYLTRANSFERASE"/>
    <property type="match status" value="1"/>
</dbReference>
<dbReference type="Proteomes" id="UP000253410">
    <property type="component" value="Unassembled WGS sequence"/>
</dbReference>
<dbReference type="GO" id="GO:0016747">
    <property type="term" value="F:acyltransferase activity, transferring groups other than amino-acyl groups"/>
    <property type="evidence" value="ECO:0007669"/>
    <property type="project" value="InterPro"/>
</dbReference>
<name>A0A365Y0R2_9BACT</name>
<dbReference type="InterPro" id="IPR000182">
    <property type="entry name" value="GNAT_dom"/>
</dbReference>
<comment type="caution">
    <text evidence="2">The sequence shown here is derived from an EMBL/GenBank/DDBJ whole genome shotgun (WGS) entry which is preliminary data.</text>
</comment>
<dbReference type="SUPFAM" id="SSF55729">
    <property type="entry name" value="Acyl-CoA N-acyltransferases (Nat)"/>
    <property type="match status" value="1"/>
</dbReference>
<dbReference type="Pfam" id="PF00583">
    <property type="entry name" value="Acetyltransf_1"/>
    <property type="match status" value="1"/>
</dbReference>
<dbReference type="EMBL" id="QFFJ01000001">
    <property type="protein sequence ID" value="RBL92193.1"/>
    <property type="molecule type" value="Genomic_DNA"/>
</dbReference>
<dbReference type="InterPro" id="IPR050276">
    <property type="entry name" value="MshD_Acetyltransferase"/>
</dbReference>
<dbReference type="Gene3D" id="3.40.630.30">
    <property type="match status" value="1"/>
</dbReference>
<accession>A0A365Y0R2</accession>
<reference evidence="2 3" key="1">
    <citation type="submission" date="2018-05" db="EMBL/GenBank/DDBJ databases">
        <title>Chitinophaga sp. K3CV102501T nov., isolated from isolated from a monsoon evergreen broad-leaved forest soil.</title>
        <authorList>
            <person name="Lv Y."/>
        </authorList>
    </citation>
    <scope>NUCLEOTIDE SEQUENCE [LARGE SCALE GENOMIC DNA]</scope>
    <source>
        <strain evidence="2 3">GDMCC 1.1325</strain>
    </source>
</reference>
<feature type="domain" description="N-acetyltransferase" evidence="1">
    <location>
        <begin position="2"/>
        <end position="164"/>
    </location>
</feature>
<protein>
    <submittedName>
        <fullName evidence="2">GNAT family N-acetyltransferase</fullName>
    </submittedName>
</protein>
<dbReference type="RefSeq" id="WP_113614791.1">
    <property type="nucleotide sequence ID" value="NZ_QFFJ01000001.1"/>
</dbReference>
<evidence type="ECO:0000313" key="3">
    <source>
        <dbReference type="Proteomes" id="UP000253410"/>
    </source>
</evidence>
<organism evidence="2 3">
    <name type="scientific">Chitinophaga flava</name>
    <dbReference type="NCBI Taxonomy" id="2259036"/>
    <lineage>
        <taxon>Bacteria</taxon>
        <taxon>Pseudomonadati</taxon>
        <taxon>Bacteroidota</taxon>
        <taxon>Chitinophagia</taxon>
        <taxon>Chitinophagales</taxon>
        <taxon>Chitinophagaceae</taxon>
        <taxon>Chitinophaga</taxon>
    </lineage>
</organism>
<dbReference type="OrthoDB" id="9800604at2"/>
<keyword evidence="3" id="KW-1185">Reference proteome</keyword>
<dbReference type="InterPro" id="IPR016181">
    <property type="entry name" value="Acyl_CoA_acyltransferase"/>
</dbReference>
<evidence type="ECO:0000313" key="2">
    <source>
        <dbReference type="EMBL" id="RBL92193.1"/>
    </source>
</evidence>
<keyword evidence="2" id="KW-0808">Transferase</keyword>
<sequence>MYRVKSTTVADIPVIQELSKRIWKPTYKSILEPEQVDYMIDMMYSTASLTKQITELQHKYIILQDDKRPIGYASYSPTDTEGVYKLHKIYLDPSYQGKGVGRFFLDTVIRQVKKLGATILELDVNRYNKARFFYEKMGFTVYNEKDTDIGNGYLMEDYIMRKSL</sequence>
<gene>
    <name evidence="2" type="ORF">DF182_06240</name>
</gene>
<proteinExistence type="predicted"/>
<evidence type="ECO:0000259" key="1">
    <source>
        <dbReference type="PROSITE" id="PS51186"/>
    </source>
</evidence>
<dbReference type="PROSITE" id="PS51186">
    <property type="entry name" value="GNAT"/>
    <property type="match status" value="1"/>
</dbReference>
<dbReference type="AlphaFoldDB" id="A0A365Y0R2"/>